<evidence type="ECO:0000259" key="4">
    <source>
        <dbReference type="Pfam" id="PF14432"/>
    </source>
</evidence>
<dbReference type="Pfam" id="PF13041">
    <property type="entry name" value="PPR_2"/>
    <property type="match status" value="2"/>
</dbReference>
<reference evidence="5" key="1">
    <citation type="submission" date="2021-01" db="UniProtKB">
        <authorList>
            <consortium name="EnsemblPlants"/>
        </authorList>
    </citation>
    <scope>IDENTIFICATION</scope>
</reference>
<dbReference type="EnsemblPlants" id="Kaladp0002s0045.1.v1.1">
    <property type="protein sequence ID" value="Kaladp0002s0045.1.v1.1.CDS.1"/>
    <property type="gene ID" value="Kaladp0002s0045.v1.1"/>
</dbReference>
<feature type="repeat" description="PPR" evidence="3">
    <location>
        <begin position="145"/>
        <end position="175"/>
    </location>
</feature>
<dbReference type="GO" id="GO:0003723">
    <property type="term" value="F:RNA binding"/>
    <property type="evidence" value="ECO:0007669"/>
    <property type="project" value="InterPro"/>
</dbReference>
<keyword evidence="6" id="KW-1185">Reference proteome</keyword>
<dbReference type="Proteomes" id="UP000594263">
    <property type="component" value="Unplaced"/>
</dbReference>
<dbReference type="InterPro" id="IPR032867">
    <property type="entry name" value="DYW_dom"/>
</dbReference>
<dbReference type="InterPro" id="IPR046960">
    <property type="entry name" value="PPR_At4g14850-like_plant"/>
</dbReference>
<protein>
    <recommendedName>
        <fullName evidence="4">DYW domain-containing protein</fullName>
    </recommendedName>
</protein>
<organism evidence="5 6">
    <name type="scientific">Kalanchoe fedtschenkoi</name>
    <name type="common">Lavender scallops</name>
    <name type="synonym">South American air plant</name>
    <dbReference type="NCBI Taxonomy" id="63787"/>
    <lineage>
        <taxon>Eukaryota</taxon>
        <taxon>Viridiplantae</taxon>
        <taxon>Streptophyta</taxon>
        <taxon>Embryophyta</taxon>
        <taxon>Tracheophyta</taxon>
        <taxon>Spermatophyta</taxon>
        <taxon>Magnoliopsida</taxon>
        <taxon>eudicotyledons</taxon>
        <taxon>Gunneridae</taxon>
        <taxon>Pentapetalae</taxon>
        <taxon>Saxifragales</taxon>
        <taxon>Crassulaceae</taxon>
        <taxon>Kalanchoe</taxon>
    </lineage>
</organism>
<dbReference type="OMA" id="FYQMRES"/>
<dbReference type="AlphaFoldDB" id="A0A7N0R989"/>
<keyword evidence="2" id="KW-0677">Repeat</keyword>
<evidence type="ECO:0000256" key="3">
    <source>
        <dbReference type="PROSITE-ProRule" id="PRU00708"/>
    </source>
</evidence>
<feature type="repeat" description="PPR" evidence="3">
    <location>
        <begin position="75"/>
        <end position="109"/>
    </location>
</feature>
<evidence type="ECO:0000313" key="5">
    <source>
        <dbReference type="EnsemblPlants" id="Kaladp0002s0045.1.v1.1.CDS.1"/>
    </source>
</evidence>
<comment type="similarity">
    <text evidence="1">Belongs to the PPR family. PCMP-H subfamily.</text>
</comment>
<dbReference type="PROSITE" id="PS51375">
    <property type="entry name" value="PPR"/>
    <property type="match status" value="3"/>
</dbReference>
<proteinExistence type="inferred from homology"/>
<evidence type="ECO:0000256" key="2">
    <source>
        <dbReference type="ARBA" id="ARBA00022737"/>
    </source>
</evidence>
<dbReference type="InterPro" id="IPR046848">
    <property type="entry name" value="E_motif"/>
</dbReference>
<dbReference type="FunFam" id="1.25.40.10:FF:001050">
    <property type="entry name" value="Pentatricopeptide repeat-containing protein At2g33760"/>
    <property type="match status" value="1"/>
</dbReference>
<sequence>MMLADVAPSNYTFTAVVKACADLAALRVGRVVHSHILGSGHGSDPFVQAGLVAFYSKCGDLDVARKVFDKMPERTIIAWNAMISGYEQNGSGTEAIKLFNQMVESGVEMDSATFVGVLSTCAQVGALELGCWVHDHIVRNSFDVNVVLGSSLVNMYGRCGNVKKAREVFDSMKDHNVVAWTAMITGYGMHGYGREALELFHRMRRDGLAPNYVTFISVLSACAHAGLVAEGQEVFASMRRDYKVFPGTEHHVCMVDMLGRSGFLDQAYSFVREEIPSKPAPAVWTAMLAACKMHKNFDLGVEVAEHLLASEPENPSHYVLVSNMYALGGRMDRVEHVRNRMIHRGMKKQVGYSVIELDQKAYLFSMGDKSHFQTREIYRYLDELMLKCSEAGYAPAQGSVMHEVEEEEEREYALRHHSEKLAIAFGLLNTEPGTRIRIVKNLRVCEDCHLAIKVMSSVTQREIVVRDKLRFHHFKDGACSCGDYW</sequence>
<dbReference type="PANTHER" id="PTHR47926:SF355">
    <property type="entry name" value="DYW DOMAIN-CONTAINING PROTEIN"/>
    <property type="match status" value="1"/>
</dbReference>
<dbReference type="FunFam" id="1.25.40.10:FF:000231">
    <property type="entry name" value="Pentatricopeptide repeat-containing protein chloroplastic"/>
    <property type="match status" value="1"/>
</dbReference>
<name>A0A7N0R989_KALFE</name>
<dbReference type="GO" id="GO:0009451">
    <property type="term" value="P:RNA modification"/>
    <property type="evidence" value="ECO:0007669"/>
    <property type="project" value="InterPro"/>
</dbReference>
<evidence type="ECO:0000313" key="6">
    <source>
        <dbReference type="Proteomes" id="UP000594263"/>
    </source>
</evidence>
<dbReference type="InterPro" id="IPR002885">
    <property type="entry name" value="PPR_rpt"/>
</dbReference>
<dbReference type="InterPro" id="IPR011990">
    <property type="entry name" value="TPR-like_helical_dom_sf"/>
</dbReference>
<dbReference type="Pfam" id="PF01535">
    <property type="entry name" value="PPR"/>
    <property type="match status" value="1"/>
</dbReference>
<evidence type="ECO:0000256" key="1">
    <source>
        <dbReference type="ARBA" id="ARBA00006643"/>
    </source>
</evidence>
<dbReference type="NCBIfam" id="TIGR00756">
    <property type="entry name" value="PPR"/>
    <property type="match status" value="3"/>
</dbReference>
<dbReference type="FunFam" id="1.25.40.10:FF:000682">
    <property type="entry name" value="Pentatricopeptide repeat-containing protein At3g16610"/>
    <property type="match status" value="1"/>
</dbReference>
<dbReference type="GO" id="GO:0031425">
    <property type="term" value="P:chloroplast RNA processing"/>
    <property type="evidence" value="ECO:0007669"/>
    <property type="project" value="UniProtKB-ARBA"/>
</dbReference>
<dbReference type="Pfam" id="PF14432">
    <property type="entry name" value="DYW_deaminase"/>
    <property type="match status" value="1"/>
</dbReference>
<dbReference type="PANTHER" id="PTHR47926">
    <property type="entry name" value="PENTATRICOPEPTIDE REPEAT-CONTAINING PROTEIN"/>
    <property type="match status" value="1"/>
</dbReference>
<dbReference type="GO" id="GO:0008270">
    <property type="term" value="F:zinc ion binding"/>
    <property type="evidence" value="ECO:0007669"/>
    <property type="project" value="InterPro"/>
</dbReference>
<dbReference type="Gene3D" id="1.25.40.10">
    <property type="entry name" value="Tetratricopeptide repeat domain"/>
    <property type="match status" value="3"/>
</dbReference>
<feature type="domain" description="DYW" evidence="4">
    <location>
        <begin position="392"/>
        <end position="485"/>
    </location>
</feature>
<dbReference type="Gramene" id="Kaladp0002s0045.1.v1.1">
    <property type="protein sequence ID" value="Kaladp0002s0045.1.v1.1.CDS.1"/>
    <property type="gene ID" value="Kaladp0002s0045.v1.1"/>
</dbReference>
<dbReference type="Pfam" id="PF20431">
    <property type="entry name" value="E_motif"/>
    <property type="match status" value="1"/>
</dbReference>
<feature type="repeat" description="PPR" evidence="3">
    <location>
        <begin position="176"/>
        <end position="210"/>
    </location>
</feature>
<accession>A0A7N0R989</accession>